<dbReference type="AlphaFoldDB" id="A0AA40K4U3"/>
<keyword evidence="7" id="KW-0378">Hydrolase</keyword>
<dbReference type="EMBL" id="JAUKUD010000004">
    <property type="protein sequence ID" value="KAK0745948.1"/>
    <property type="molecule type" value="Genomic_DNA"/>
</dbReference>
<keyword evidence="18" id="KW-1185">Reference proteome</keyword>
<dbReference type="GO" id="GO:0016020">
    <property type="term" value="C:membrane"/>
    <property type="evidence" value="ECO:0007669"/>
    <property type="project" value="UniProtKB-SubCell"/>
</dbReference>
<organism evidence="17 18">
    <name type="scientific">Schizothecium vesticola</name>
    <dbReference type="NCBI Taxonomy" id="314040"/>
    <lineage>
        <taxon>Eukaryota</taxon>
        <taxon>Fungi</taxon>
        <taxon>Dikarya</taxon>
        <taxon>Ascomycota</taxon>
        <taxon>Pezizomycotina</taxon>
        <taxon>Sordariomycetes</taxon>
        <taxon>Sordariomycetidae</taxon>
        <taxon>Sordariales</taxon>
        <taxon>Schizotheciaceae</taxon>
        <taxon>Schizothecium</taxon>
    </lineage>
</organism>
<evidence type="ECO:0000313" key="18">
    <source>
        <dbReference type="Proteomes" id="UP001172155"/>
    </source>
</evidence>
<keyword evidence="9" id="KW-0325">Glycoprotein</keyword>
<feature type="chain" id="PRO_5041249778" description="chitinase" evidence="15">
    <location>
        <begin position="26"/>
        <end position="377"/>
    </location>
</feature>
<evidence type="ECO:0000256" key="15">
    <source>
        <dbReference type="SAM" id="SignalP"/>
    </source>
</evidence>
<dbReference type="InterPro" id="IPR050546">
    <property type="entry name" value="Glycosyl_Hydrlase_16"/>
</dbReference>
<dbReference type="FunFam" id="2.60.120.200:FF:000152">
    <property type="entry name" value="Cell wall glucanase"/>
    <property type="match status" value="1"/>
</dbReference>
<dbReference type="PROSITE" id="PS51762">
    <property type="entry name" value="GH16_2"/>
    <property type="match status" value="1"/>
</dbReference>
<feature type="compositionally biased region" description="Polar residues" evidence="14">
    <location>
        <begin position="310"/>
        <end position="326"/>
    </location>
</feature>
<dbReference type="SUPFAM" id="SSF49899">
    <property type="entry name" value="Concanavalin A-like lectins/glucanases"/>
    <property type="match status" value="1"/>
</dbReference>
<evidence type="ECO:0000256" key="11">
    <source>
        <dbReference type="ARBA" id="ARBA00023316"/>
    </source>
</evidence>
<keyword evidence="11" id="KW-0961">Cell wall biogenesis/degradation</keyword>
<dbReference type="GO" id="GO:0008843">
    <property type="term" value="F:endochitinase activity"/>
    <property type="evidence" value="ECO:0007669"/>
    <property type="project" value="UniProtKB-EC"/>
</dbReference>
<proteinExistence type="inferred from homology"/>
<dbReference type="PANTHER" id="PTHR10963">
    <property type="entry name" value="GLYCOSYL HYDROLASE-RELATED"/>
    <property type="match status" value="1"/>
</dbReference>
<evidence type="ECO:0000256" key="1">
    <source>
        <dbReference type="ARBA" id="ARBA00000822"/>
    </source>
</evidence>
<comment type="subcellular location">
    <subcellularLocation>
        <location evidence="2">Membrane</location>
    </subcellularLocation>
</comment>
<evidence type="ECO:0000256" key="4">
    <source>
        <dbReference type="ARBA" id="ARBA00022676"/>
    </source>
</evidence>
<dbReference type="InterPro" id="IPR000757">
    <property type="entry name" value="Beta-glucanase-like"/>
</dbReference>
<keyword evidence="6 15" id="KW-0732">Signal</keyword>
<dbReference type="GO" id="GO:0009277">
    <property type="term" value="C:fungal-type cell wall"/>
    <property type="evidence" value="ECO:0007669"/>
    <property type="project" value="TreeGrafter"/>
</dbReference>
<dbReference type="Proteomes" id="UP001172155">
    <property type="component" value="Unassembled WGS sequence"/>
</dbReference>
<evidence type="ECO:0000256" key="9">
    <source>
        <dbReference type="ARBA" id="ARBA00023180"/>
    </source>
</evidence>
<comment type="catalytic activity">
    <reaction evidence="1">
        <text>Random endo-hydrolysis of N-acetyl-beta-D-glucosaminide (1-&gt;4)-beta-linkages in chitin and chitodextrins.</text>
        <dbReference type="EC" id="3.2.1.14"/>
    </reaction>
</comment>
<dbReference type="GO" id="GO:0031505">
    <property type="term" value="P:fungal-type cell wall organization"/>
    <property type="evidence" value="ECO:0007669"/>
    <property type="project" value="TreeGrafter"/>
</dbReference>
<evidence type="ECO:0000256" key="13">
    <source>
        <dbReference type="ARBA" id="ARBA00093308"/>
    </source>
</evidence>
<dbReference type="GO" id="GO:0016757">
    <property type="term" value="F:glycosyltransferase activity"/>
    <property type="evidence" value="ECO:0007669"/>
    <property type="project" value="UniProtKB-KW"/>
</dbReference>
<evidence type="ECO:0000256" key="10">
    <source>
        <dbReference type="ARBA" id="ARBA00023295"/>
    </source>
</evidence>
<dbReference type="GO" id="GO:0005975">
    <property type="term" value="P:carbohydrate metabolic process"/>
    <property type="evidence" value="ECO:0007669"/>
    <property type="project" value="InterPro"/>
</dbReference>
<evidence type="ECO:0000256" key="12">
    <source>
        <dbReference type="ARBA" id="ARBA00038074"/>
    </source>
</evidence>
<evidence type="ECO:0000313" key="17">
    <source>
        <dbReference type="EMBL" id="KAK0745948.1"/>
    </source>
</evidence>
<dbReference type="EC" id="3.2.1.14" evidence="3"/>
<name>A0AA40K4U3_9PEZI</name>
<feature type="region of interest" description="Disordered" evidence="14">
    <location>
        <begin position="292"/>
        <end position="329"/>
    </location>
</feature>
<comment type="caution">
    <text evidence="17">The sequence shown here is derived from an EMBL/GenBank/DDBJ whole genome shotgun (WGS) entry which is preliminary data.</text>
</comment>
<evidence type="ECO:0000256" key="2">
    <source>
        <dbReference type="ARBA" id="ARBA00004370"/>
    </source>
</evidence>
<reference evidence="17" key="1">
    <citation type="submission" date="2023-06" db="EMBL/GenBank/DDBJ databases">
        <title>Genome-scale phylogeny and comparative genomics of the fungal order Sordariales.</title>
        <authorList>
            <consortium name="Lawrence Berkeley National Laboratory"/>
            <person name="Hensen N."/>
            <person name="Bonometti L."/>
            <person name="Westerberg I."/>
            <person name="Brannstrom I.O."/>
            <person name="Guillou S."/>
            <person name="Cros-Aarteil S."/>
            <person name="Calhoun S."/>
            <person name="Haridas S."/>
            <person name="Kuo A."/>
            <person name="Mondo S."/>
            <person name="Pangilinan J."/>
            <person name="Riley R."/>
            <person name="LaButti K."/>
            <person name="Andreopoulos B."/>
            <person name="Lipzen A."/>
            <person name="Chen C."/>
            <person name="Yanf M."/>
            <person name="Daum C."/>
            <person name="Ng V."/>
            <person name="Clum A."/>
            <person name="Steindorff A."/>
            <person name="Ohm R."/>
            <person name="Martin F."/>
            <person name="Silar P."/>
            <person name="Natvig D."/>
            <person name="Lalanne C."/>
            <person name="Gautier V."/>
            <person name="Ament-velasquez S.L."/>
            <person name="Kruys A."/>
            <person name="Hutchinson M.I."/>
            <person name="Powell A.J."/>
            <person name="Barry K."/>
            <person name="Miller A.N."/>
            <person name="Grigoriev I.V."/>
            <person name="Debuchy R."/>
            <person name="Gladieux P."/>
            <person name="Thoren M.H."/>
            <person name="Johannesson H."/>
        </authorList>
    </citation>
    <scope>NUCLEOTIDE SEQUENCE</scope>
    <source>
        <strain evidence="17">SMH3187-1</strain>
    </source>
</reference>
<dbReference type="CDD" id="cd02183">
    <property type="entry name" value="GH16_fungal_CRH1_transglycosylase"/>
    <property type="match status" value="1"/>
</dbReference>
<evidence type="ECO:0000256" key="3">
    <source>
        <dbReference type="ARBA" id="ARBA00012729"/>
    </source>
</evidence>
<evidence type="ECO:0000259" key="16">
    <source>
        <dbReference type="PROSITE" id="PS51762"/>
    </source>
</evidence>
<dbReference type="Gene3D" id="2.60.120.200">
    <property type="match status" value="1"/>
</dbReference>
<evidence type="ECO:0000256" key="14">
    <source>
        <dbReference type="SAM" id="MobiDB-lite"/>
    </source>
</evidence>
<keyword evidence="8" id="KW-0472">Membrane</keyword>
<dbReference type="Pfam" id="PF00722">
    <property type="entry name" value="Glyco_hydro_16"/>
    <property type="match status" value="1"/>
</dbReference>
<feature type="signal peptide" evidence="15">
    <location>
        <begin position="1"/>
        <end position="25"/>
    </location>
</feature>
<comment type="function">
    <text evidence="13">Dual chitinase/transglycosylase that plays a role in cell wall architecture. Chitinase and transglycosylase activities are coupled. Required for the polysaccharide cross-linking at the septa and the cell wall. More specifically, transfers chitin to 1,6-beta-glucan in the cell wall.</text>
</comment>
<feature type="domain" description="GH16" evidence="16">
    <location>
        <begin position="34"/>
        <end position="235"/>
    </location>
</feature>
<comment type="similarity">
    <text evidence="12">Belongs to the glycosyl hydrolase 16 family. CRH1 subfamily.</text>
</comment>
<evidence type="ECO:0000256" key="5">
    <source>
        <dbReference type="ARBA" id="ARBA00022679"/>
    </source>
</evidence>
<accession>A0AA40K4U3</accession>
<sequence length="377" mass="38721">MLPPSRWKPAAAFVAALSLPSLISAQTWTSCNPLTQTCPPNPALGMAIDVDFTKGAVPAFVAGGGGSTTYGPDGAVFTVSRGGDAPQVASVFFIMFGHVEVTMRAAPGAGIVSSLVLQSDDLDEIDYEWIGSDTLQVQTNYFGKGRTTTYNRGQFNPTGPADNTATYLTYAIDWTADRIVWSVEGVAVRTLSAADAGDEYPQTPMQVKFGAWSGGDPANAPGTIQWANGPTNYAAGPFAMRVRDAKVVDYSTGKSYSYGDTSGSWRSIRAEGGAVNGNLDKAGRPVVTATAAAGPTSLSPGIPAGGIGKATQTGWPWTRDGSTASPNPVPDGWVMTAEGKIVPAGGSAVRPPNGWVMAGPAVLLGFAVFGGGGGEDG</sequence>
<keyword evidence="4" id="KW-0328">Glycosyltransferase</keyword>
<dbReference type="InterPro" id="IPR013320">
    <property type="entry name" value="ConA-like_dom_sf"/>
</dbReference>
<keyword evidence="10" id="KW-0326">Glycosidase</keyword>
<gene>
    <name evidence="17" type="ORF">B0T18DRAFT_326678</name>
</gene>
<keyword evidence="5" id="KW-0808">Transferase</keyword>
<evidence type="ECO:0000256" key="7">
    <source>
        <dbReference type="ARBA" id="ARBA00022801"/>
    </source>
</evidence>
<dbReference type="PROSITE" id="PS51257">
    <property type="entry name" value="PROKAR_LIPOPROTEIN"/>
    <property type="match status" value="1"/>
</dbReference>
<evidence type="ECO:0000256" key="8">
    <source>
        <dbReference type="ARBA" id="ARBA00023136"/>
    </source>
</evidence>
<dbReference type="PANTHER" id="PTHR10963:SF68">
    <property type="entry name" value="GLYCOSIDASE CRH1-RELATED"/>
    <property type="match status" value="1"/>
</dbReference>
<protein>
    <recommendedName>
        <fullName evidence="3">chitinase</fullName>
        <ecNumber evidence="3">3.2.1.14</ecNumber>
    </recommendedName>
</protein>
<evidence type="ECO:0000256" key="6">
    <source>
        <dbReference type="ARBA" id="ARBA00022729"/>
    </source>
</evidence>